<feature type="region of interest" description="Disordered" evidence="1">
    <location>
        <begin position="417"/>
        <end position="491"/>
    </location>
</feature>
<organism evidence="2 3">
    <name type="scientific">Streblomastix strix</name>
    <dbReference type="NCBI Taxonomy" id="222440"/>
    <lineage>
        <taxon>Eukaryota</taxon>
        <taxon>Metamonada</taxon>
        <taxon>Preaxostyla</taxon>
        <taxon>Oxymonadida</taxon>
        <taxon>Streblomastigidae</taxon>
        <taxon>Streblomastix</taxon>
    </lineage>
</organism>
<proteinExistence type="predicted"/>
<dbReference type="Proteomes" id="UP000324800">
    <property type="component" value="Unassembled WGS sequence"/>
</dbReference>
<feature type="non-terminal residue" evidence="2">
    <location>
        <position position="1"/>
    </location>
</feature>
<name>A0A5J4U8E7_9EUKA</name>
<feature type="region of interest" description="Disordered" evidence="1">
    <location>
        <begin position="40"/>
        <end position="111"/>
    </location>
</feature>
<evidence type="ECO:0000256" key="1">
    <source>
        <dbReference type="SAM" id="MobiDB-lite"/>
    </source>
</evidence>
<comment type="caution">
    <text evidence="2">The sequence shown here is derived from an EMBL/GenBank/DDBJ whole genome shotgun (WGS) entry which is preliminary data.</text>
</comment>
<dbReference type="AlphaFoldDB" id="A0A5J4U8E7"/>
<feature type="compositionally biased region" description="Polar residues" evidence="1">
    <location>
        <begin position="420"/>
        <end position="448"/>
    </location>
</feature>
<reference evidence="2 3" key="1">
    <citation type="submission" date="2019-03" db="EMBL/GenBank/DDBJ databases">
        <title>Single cell metagenomics reveals metabolic interactions within the superorganism composed of flagellate Streblomastix strix and complex community of Bacteroidetes bacteria on its surface.</title>
        <authorList>
            <person name="Treitli S.C."/>
            <person name="Kolisko M."/>
            <person name="Husnik F."/>
            <person name="Keeling P."/>
            <person name="Hampl V."/>
        </authorList>
    </citation>
    <scope>NUCLEOTIDE SEQUENCE [LARGE SCALE GENOMIC DNA]</scope>
    <source>
        <strain evidence="2">ST1C</strain>
    </source>
</reference>
<evidence type="ECO:0000313" key="3">
    <source>
        <dbReference type="Proteomes" id="UP000324800"/>
    </source>
</evidence>
<evidence type="ECO:0000313" key="2">
    <source>
        <dbReference type="EMBL" id="KAA6365965.1"/>
    </source>
</evidence>
<protein>
    <submittedName>
        <fullName evidence="2">Uncharacterized protein</fullName>
    </submittedName>
</protein>
<feature type="compositionally biased region" description="Acidic residues" evidence="1">
    <location>
        <begin position="45"/>
        <end position="56"/>
    </location>
</feature>
<gene>
    <name evidence="2" type="ORF">EZS28_038508</name>
</gene>
<feature type="compositionally biased region" description="Acidic residues" evidence="1">
    <location>
        <begin position="82"/>
        <end position="101"/>
    </location>
</feature>
<feature type="compositionally biased region" description="Basic and acidic residues" evidence="1">
    <location>
        <begin position="451"/>
        <end position="487"/>
    </location>
</feature>
<accession>A0A5J4U8E7</accession>
<dbReference type="EMBL" id="SNRW01019886">
    <property type="protein sequence ID" value="KAA6365965.1"/>
    <property type="molecule type" value="Genomic_DNA"/>
</dbReference>
<sequence>TFSTHLVTYFKEEICGWIFNKSSDLIGDISRIGNQGQAMMNDTQHEDDDDEDEEDVNNSHSRDRDQNEEDSLQRKKQKMKDDNDDDDDEDDDKYDEYDNTDLLENKNESNTDGLYSESMIAQQFSFSPKSTSKTDLYSGQNQFTSKTLQHQSSRKALLYMKPPLMNDPKMMNLGFSDNQTFATSVSSGVAKDSLNLASAKETLNKSLAGAFQQKKNMIMAPSFDRLNPTFNRESMRLPQGIGYGAQHNLGIGRYSVKMQPLQINQRNQIPFNVSNVASDYQEQGDFRGVTLNPKAIGSQIYQRGLISVNENMNEIGQFGIPSFIPAPKITENAESTCKMIVEVSFVLLLMSPLPDSLRVLPNILYKLTERAIEIKKYCVQLKDDDGKIVQKLQNDFDKCIQELKNLKNIQRDKKKAKKASLNTVVSDTSISATKPSSEVNQETKPNKSSQKKQEQPKDALTEQKEKKEQEQEKQLQLQREREKKLNDRSQSNAHSLALTLKAELQSRGENKELFALPYFTDFITQLKMISAVDAREMALISLKAEDNDEDKWHQQEIQLDQLKQEKETSIDLSFSSKVQFPLALPRIPHLLSAEQLILLGMRPDDAWPNTRKNIEEIPKVDLSFFEINGPISPINITINKLREALKDIKDKQLLWSEETA</sequence>